<feature type="transmembrane region" description="Helical" evidence="2">
    <location>
        <begin position="129"/>
        <end position="149"/>
    </location>
</feature>
<proteinExistence type="predicted"/>
<reference evidence="5" key="1">
    <citation type="submission" date="2020-05" db="EMBL/GenBank/DDBJ databases">
        <authorList>
            <person name="Chiriac C."/>
            <person name="Salcher M."/>
            <person name="Ghai R."/>
            <person name="Kavagutti S V."/>
        </authorList>
    </citation>
    <scope>NUCLEOTIDE SEQUENCE</scope>
</reference>
<gene>
    <name evidence="3" type="ORF">UFOPK2754_01774</name>
    <name evidence="4" type="ORF">UFOPK3139_02128</name>
    <name evidence="5" type="ORF">UFOPK3543_03387</name>
</gene>
<evidence type="ECO:0000313" key="5">
    <source>
        <dbReference type="EMBL" id="CAB4943562.1"/>
    </source>
</evidence>
<name>A0A6J7JN78_9ZZZZ</name>
<evidence type="ECO:0000256" key="2">
    <source>
        <dbReference type="SAM" id="Phobius"/>
    </source>
</evidence>
<feature type="transmembrane region" description="Helical" evidence="2">
    <location>
        <begin position="27"/>
        <end position="48"/>
    </location>
</feature>
<protein>
    <submittedName>
        <fullName evidence="5">Unannotated protein</fullName>
    </submittedName>
</protein>
<dbReference type="EMBL" id="CAEZYR010000064">
    <property type="protein sequence ID" value="CAB4750440.1"/>
    <property type="molecule type" value="Genomic_DNA"/>
</dbReference>
<dbReference type="EMBL" id="CAFBMH010000265">
    <property type="protein sequence ID" value="CAB4943562.1"/>
    <property type="molecule type" value="Genomic_DNA"/>
</dbReference>
<keyword evidence="2" id="KW-0472">Membrane</keyword>
<organism evidence="5">
    <name type="scientific">freshwater metagenome</name>
    <dbReference type="NCBI Taxonomy" id="449393"/>
    <lineage>
        <taxon>unclassified sequences</taxon>
        <taxon>metagenomes</taxon>
        <taxon>ecological metagenomes</taxon>
    </lineage>
</organism>
<dbReference type="EMBL" id="CAFABA010000099">
    <property type="protein sequence ID" value="CAB4834574.1"/>
    <property type="molecule type" value="Genomic_DNA"/>
</dbReference>
<keyword evidence="2" id="KW-0812">Transmembrane</keyword>
<evidence type="ECO:0000313" key="3">
    <source>
        <dbReference type="EMBL" id="CAB4750440.1"/>
    </source>
</evidence>
<feature type="region of interest" description="Disordered" evidence="1">
    <location>
        <begin position="1"/>
        <end position="20"/>
    </location>
</feature>
<dbReference type="AlphaFoldDB" id="A0A6J7JN78"/>
<feature type="transmembrane region" description="Helical" evidence="2">
    <location>
        <begin position="54"/>
        <end position="75"/>
    </location>
</feature>
<keyword evidence="2" id="KW-1133">Transmembrane helix</keyword>
<evidence type="ECO:0000256" key="1">
    <source>
        <dbReference type="SAM" id="MobiDB-lite"/>
    </source>
</evidence>
<evidence type="ECO:0000313" key="4">
    <source>
        <dbReference type="EMBL" id="CAB4834574.1"/>
    </source>
</evidence>
<accession>A0A6J7JN78</accession>
<feature type="transmembrane region" description="Helical" evidence="2">
    <location>
        <begin position="104"/>
        <end position="123"/>
    </location>
</feature>
<sequence>MRARDDVAVATPDIAAPPTGTHPGERLLRAALIGTALFTLTSFAAVLARSLRGVAAVVAGALFVLGILAFFGAYFRAVLRSREELLGIGGIYFLAGSAPRRVRTILLGSFSAQLIVAVVTASLRPFTSLAFGMLVPMYGIGVSGLWGAFHGKYPERREQSASLTADE</sequence>